<protein>
    <recommendedName>
        <fullName evidence="4">Probable multidrug resistance protein NorM</fullName>
    </recommendedName>
    <alternativeName>
        <fullName evidence="12">Multidrug-efflux transporter</fullName>
    </alternativeName>
</protein>
<dbReference type="Proteomes" id="UP000754226">
    <property type="component" value="Unassembled WGS sequence"/>
</dbReference>
<feature type="transmembrane region" description="Helical" evidence="13">
    <location>
        <begin position="139"/>
        <end position="163"/>
    </location>
</feature>
<evidence type="ECO:0000313" key="14">
    <source>
        <dbReference type="EMBL" id="MBS5519764.1"/>
    </source>
</evidence>
<comment type="caution">
    <text evidence="14">The sequence shown here is derived from an EMBL/GenBank/DDBJ whole genome shotgun (WGS) entry which is preliminary data.</text>
</comment>
<comment type="similarity">
    <text evidence="3">Belongs to the multi antimicrobial extrusion (MATE) (TC 2.A.66.1) family.</text>
</comment>
<feature type="transmembrane region" description="Helical" evidence="13">
    <location>
        <begin position="99"/>
        <end position="119"/>
    </location>
</feature>
<feature type="transmembrane region" description="Helical" evidence="13">
    <location>
        <begin position="260"/>
        <end position="280"/>
    </location>
</feature>
<feature type="transmembrane region" description="Helical" evidence="13">
    <location>
        <begin position="170"/>
        <end position="189"/>
    </location>
</feature>
<feature type="transmembrane region" description="Helical" evidence="13">
    <location>
        <begin position="286"/>
        <end position="306"/>
    </location>
</feature>
<feature type="transmembrane region" description="Helical" evidence="13">
    <location>
        <begin position="66"/>
        <end position="87"/>
    </location>
</feature>
<dbReference type="PIRSF" id="PIRSF006603">
    <property type="entry name" value="DinF"/>
    <property type="match status" value="1"/>
</dbReference>
<evidence type="ECO:0000256" key="7">
    <source>
        <dbReference type="ARBA" id="ARBA00022475"/>
    </source>
</evidence>
<evidence type="ECO:0000256" key="2">
    <source>
        <dbReference type="ARBA" id="ARBA00004651"/>
    </source>
</evidence>
<evidence type="ECO:0000256" key="13">
    <source>
        <dbReference type="SAM" id="Phobius"/>
    </source>
</evidence>
<feature type="transmembrane region" description="Helical" evidence="13">
    <location>
        <begin position="418"/>
        <end position="438"/>
    </location>
</feature>
<evidence type="ECO:0000256" key="6">
    <source>
        <dbReference type="ARBA" id="ARBA00022449"/>
    </source>
</evidence>
<evidence type="ECO:0000256" key="1">
    <source>
        <dbReference type="ARBA" id="ARBA00003408"/>
    </source>
</evidence>
<dbReference type="Pfam" id="PF01554">
    <property type="entry name" value="MatE"/>
    <property type="match status" value="2"/>
</dbReference>
<dbReference type="NCBIfam" id="TIGR00797">
    <property type="entry name" value="matE"/>
    <property type="match status" value="1"/>
</dbReference>
<evidence type="ECO:0000256" key="5">
    <source>
        <dbReference type="ARBA" id="ARBA00022448"/>
    </source>
</evidence>
<dbReference type="GO" id="GO:0005886">
    <property type="term" value="C:plasma membrane"/>
    <property type="evidence" value="ECO:0007669"/>
    <property type="project" value="UniProtKB-SubCell"/>
</dbReference>
<dbReference type="PANTHER" id="PTHR43298">
    <property type="entry name" value="MULTIDRUG RESISTANCE PROTEIN NORM-RELATED"/>
    <property type="match status" value="1"/>
</dbReference>
<keyword evidence="8 13" id="KW-0812">Transmembrane</keyword>
<evidence type="ECO:0000256" key="4">
    <source>
        <dbReference type="ARBA" id="ARBA00020268"/>
    </source>
</evidence>
<dbReference type="EMBL" id="JAGZCZ010000005">
    <property type="protein sequence ID" value="MBS5519764.1"/>
    <property type="molecule type" value="Genomic_DNA"/>
</dbReference>
<evidence type="ECO:0000256" key="8">
    <source>
        <dbReference type="ARBA" id="ARBA00022692"/>
    </source>
</evidence>
<keyword evidence="10" id="KW-0406">Ion transport</keyword>
<sequence>MTHSSTTMDMTKGSIWKSLFLFSLPLLLGNLFQQLYSTVDSLVVGNFVGADALGAVTSMMPAVNTLIGLFMGISTGASVIISQYFGAHDPDMLKKAIHTSLLGTFILSLLFDAIGYVGAPYMVRFMRTAPSITPLATAYLRILLTGSTSTMLYNMGSAVLRAVGDSKRPLYFLIFTSLLNVVLDLYFVVSLKMSVAGAAFATVISQYVSALFILFVLYRSPDVYQIRFRDMKIHGFVFKQIIDVGMPAGFQQALTSFSNVFVQAYINFFGAASTTGWGVYFRIDAFILMPMMTIALAVTTFTGQNAGARNLSRIKEGHKVALKMAELGTLILALPALCFAPEIVRIFNTDPDVVHYGTLFIRTNCWFALFACLNQVYAGVLRGIGDARAPMVIMLFSFVFFRQIYLFIVSHIQNEPHLMAFGYPLGWMMCSFLLYLYYRKSGWEKRFA</sequence>
<feature type="transmembrane region" description="Helical" evidence="13">
    <location>
        <begin position="195"/>
        <end position="218"/>
    </location>
</feature>
<keyword evidence="5" id="KW-0813">Transport</keyword>
<gene>
    <name evidence="14" type="ORF">KHX13_05460</name>
</gene>
<accession>A0A943EKR7</accession>
<evidence type="ECO:0000256" key="10">
    <source>
        <dbReference type="ARBA" id="ARBA00023065"/>
    </source>
</evidence>
<comment type="function">
    <text evidence="1">Multidrug efflux pump.</text>
</comment>
<dbReference type="InterPro" id="IPR002528">
    <property type="entry name" value="MATE_fam"/>
</dbReference>
<feature type="transmembrane region" description="Helical" evidence="13">
    <location>
        <begin position="359"/>
        <end position="380"/>
    </location>
</feature>
<dbReference type="InterPro" id="IPR050222">
    <property type="entry name" value="MATE_MdtK"/>
</dbReference>
<dbReference type="InterPro" id="IPR048279">
    <property type="entry name" value="MdtK-like"/>
</dbReference>
<evidence type="ECO:0000313" key="15">
    <source>
        <dbReference type="Proteomes" id="UP000754226"/>
    </source>
</evidence>
<dbReference type="GO" id="GO:0015297">
    <property type="term" value="F:antiporter activity"/>
    <property type="evidence" value="ECO:0007669"/>
    <property type="project" value="UniProtKB-KW"/>
</dbReference>
<feature type="transmembrane region" description="Helical" evidence="13">
    <location>
        <begin position="392"/>
        <end position="412"/>
    </location>
</feature>
<dbReference type="GO" id="GO:0006811">
    <property type="term" value="P:monoatomic ion transport"/>
    <property type="evidence" value="ECO:0007669"/>
    <property type="project" value="UniProtKB-KW"/>
</dbReference>
<keyword evidence="6" id="KW-0050">Antiport</keyword>
<evidence type="ECO:0000256" key="12">
    <source>
        <dbReference type="ARBA" id="ARBA00031636"/>
    </source>
</evidence>
<keyword evidence="7" id="KW-1003">Cell membrane</keyword>
<reference evidence="14" key="1">
    <citation type="submission" date="2021-02" db="EMBL/GenBank/DDBJ databases">
        <title>Infant gut strain persistence is associated with maternal origin, phylogeny, and functional potential including surface adhesion and iron acquisition.</title>
        <authorList>
            <person name="Lou Y.C."/>
        </authorList>
    </citation>
    <scope>NUCLEOTIDE SEQUENCE</scope>
    <source>
        <strain evidence="14">L3_106_000M1_dasL3_106_000M1_concoct_15</strain>
    </source>
</reference>
<evidence type="ECO:0000256" key="3">
    <source>
        <dbReference type="ARBA" id="ARBA00010199"/>
    </source>
</evidence>
<proteinExistence type="inferred from homology"/>
<organism evidence="14 15">
    <name type="scientific">Acidaminococcus intestini</name>
    <dbReference type="NCBI Taxonomy" id="187327"/>
    <lineage>
        <taxon>Bacteria</taxon>
        <taxon>Bacillati</taxon>
        <taxon>Bacillota</taxon>
        <taxon>Negativicutes</taxon>
        <taxon>Acidaminococcales</taxon>
        <taxon>Acidaminococcaceae</taxon>
        <taxon>Acidaminococcus</taxon>
    </lineage>
</organism>
<dbReference type="AlphaFoldDB" id="A0A943EKR7"/>
<name>A0A943EKR7_9FIRM</name>
<keyword evidence="11 13" id="KW-0472">Membrane</keyword>
<dbReference type="CDD" id="cd13138">
    <property type="entry name" value="MATE_yoeA_like"/>
    <property type="match status" value="1"/>
</dbReference>
<evidence type="ECO:0000256" key="9">
    <source>
        <dbReference type="ARBA" id="ARBA00022989"/>
    </source>
</evidence>
<dbReference type="PANTHER" id="PTHR43298:SF2">
    <property type="entry name" value="FMN_FAD EXPORTER YEEO-RELATED"/>
    <property type="match status" value="1"/>
</dbReference>
<evidence type="ECO:0000256" key="11">
    <source>
        <dbReference type="ARBA" id="ARBA00023136"/>
    </source>
</evidence>
<feature type="transmembrane region" description="Helical" evidence="13">
    <location>
        <begin position="327"/>
        <end position="347"/>
    </location>
</feature>
<dbReference type="GO" id="GO:0042910">
    <property type="term" value="F:xenobiotic transmembrane transporter activity"/>
    <property type="evidence" value="ECO:0007669"/>
    <property type="project" value="InterPro"/>
</dbReference>
<comment type="subcellular location">
    <subcellularLocation>
        <location evidence="2">Cell membrane</location>
        <topology evidence="2">Multi-pass membrane protein</topology>
    </subcellularLocation>
</comment>
<keyword evidence="9 13" id="KW-1133">Transmembrane helix</keyword>